<dbReference type="SMART" id="SM00409">
    <property type="entry name" value="IG"/>
    <property type="match status" value="3"/>
</dbReference>
<dbReference type="GO" id="GO:0019814">
    <property type="term" value="C:immunoglobulin complex"/>
    <property type="evidence" value="ECO:0007669"/>
    <property type="project" value="UniProtKB-KW"/>
</dbReference>
<feature type="domain" description="Ig-like" evidence="4">
    <location>
        <begin position="218"/>
        <end position="315"/>
    </location>
</feature>
<evidence type="ECO:0000259" key="4">
    <source>
        <dbReference type="PROSITE" id="PS50835"/>
    </source>
</evidence>
<evidence type="ECO:0000256" key="2">
    <source>
        <dbReference type="ARBA" id="ARBA00023130"/>
    </source>
</evidence>
<gene>
    <name evidence="5" type="ORF">JZ751_028803</name>
</gene>
<protein>
    <recommendedName>
        <fullName evidence="4">Ig-like domain-containing protein</fullName>
    </recommendedName>
</protein>
<feature type="domain" description="Ig-like" evidence="4">
    <location>
        <begin position="337"/>
        <end position="423"/>
    </location>
</feature>
<dbReference type="Pfam" id="PF07686">
    <property type="entry name" value="V-set"/>
    <property type="match status" value="3"/>
</dbReference>
<dbReference type="FunFam" id="2.60.40.10:FF:001594">
    <property type="entry name" value="Immunoglobulin heavy variable 9-4"/>
    <property type="match status" value="1"/>
</dbReference>
<dbReference type="SMART" id="SM00406">
    <property type="entry name" value="IGv"/>
    <property type="match status" value="4"/>
</dbReference>
<evidence type="ECO:0000313" key="5">
    <source>
        <dbReference type="EMBL" id="KAG9337383.1"/>
    </source>
</evidence>
<keyword evidence="2" id="KW-1064">Adaptive immunity</keyword>
<dbReference type="OrthoDB" id="8694217at2759"/>
<dbReference type="InterPro" id="IPR007110">
    <property type="entry name" value="Ig-like_dom"/>
</dbReference>
<organism evidence="5 6">
    <name type="scientific">Albula glossodonta</name>
    <name type="common">roundjaw bonefish</name>
    <dbReference type="NCBI Taxonomy" id="121402"/>
    <lineage>
        <taxon>Eukaryota</taxon>
        <taxon>Metazoa</taxon>
        <taxon>Chordata</taxon>
        <taxon>Craniata</taxon>
        <taxon>Vertebrata</taxon>
        <taxon>Euteleostomi</taxon>
        <taxon>Actinopterygii</taxon>
        <taxon>Neopterygii</taxon>
        <taxon>Teleostei</taxon>
        <taxon>Albuliformes</taxon>
        <taxon>Albulidae</taxon>
        <taxon>Albula</taxon>
    </lineage>
</organism>
<evidence type="ECO:0000256" key="3">
    <source>
        <dbReference type="ARBA" id="ARBA00043265"/>
    </source>
</evidence>
<dbReference type="InterPro" id="IPR013783">
    <property type="entry name" value="Ig-like_fold"/>
</dbReference>
<name>A0A8T2NAB0_9TELE</name>
<feature type="domain" description="Ig-like" evidence="4">
    <location>
        <begin position="1"/>
        <end position="99"/>
    </location>
</feature>
<dbReference type="Proteomes" id="UP000824540">
    <property type="component" value="Unassembled WGS sequence"/>
</dbReference>
<dbReference type="SUPFAM" id="SSF48726">
    <property type="entry name" value="Immunoglobulin"/>
    <property type="match status" value="4"/>
</dbReference>
<dbReference type="InterPro" id="IPR050199">
    <property type="entry name" value="IgHV"/>
</dbReference>
<dbReference type="InterPro" id="IPR036179">
    <property type="entry name" value="Ig-like_dom_sf"/>
</dbReference>
<dbReference type="EMBL" id="JAFBMS010000089">
    <property type="protein sequence ID" value="KAG9337383.1"/>
    <property type="molecule type" value="Genomic_DNA"/>
</dbReference>
<comment type="caution">
    <text evidence="5">The sequence shown here is derived from an EMBL/GenBank/DDBJ whole genome shotgun (WGS) entry which is preliminary data.</text>
</comment>
<dbReference type="GO" id="GO:0002250">
    <property type="term" value="P:adaptive immune response"/>
    <property type="evidence" value="ECO:0007669"/>
    <property type="project" value="UniProtKB-KW"/>
</dbReference>
<reference evidence="5" key="1">
    <citation type="thesis" date="2021" institute="BYU ScholarsArchive" country="Provo, UT, USA">
        <title>Applications of and Algorithms for Genome Assembly and Genomic Analyses with an Emphasis on Marine Teleosts.</title>
        <authorList>
            <person name="Pickett B.D."/>
        </authorList>
    </citation>
    <scope>NUCLEOTIDE SEQUENCE</scope>
    <source>
        <strain evidence="5">HI-2016</strain>
    </source>
</reference>
<proteinExistence type="predicted"/>
<dbReference type="GO" id="GO:0005576">
    <property type="term" value="C:extracellular region"/>
    <property type="evidence" value="ECO:0007669"/>
    <property type="project" value="UniProtKB-ARBA"/>
</dbReference>
<evidence type="ECO:0000256" key="1">
    <source>
        <dbReference type="ARBA" id="ARBA00022859"/>
    </source>
</evidence>
<dbReference type="Gene3D" id="2.60.40.10">
    <property type="entry name" value="Immunoglobulins"/>
    <property type="match status" value="4"/>
</dbReference>
<dbReference type="PROSITE" id="PS50835">
    <property type="entry name" value="IG_LIKE"/>
    <property type="match status" value="3"/>
</dbReference>
<dbReference type="AlphaFoldDB" id="A0A8T2NAB0"/>
<dbReference type="FunFam" id="2.60.40.10:FF:001532">
    <property type="entry name" value="Immunoglobulin heavy variable 1-3"/>
    <property type="match status" value="1"/>
</dbReference>
<dbReference type="PANTHER" id="PTHR23266">
    <property type="entry name" value="IMMUNOGLOBULIN HEAVY CHAIN"/>
    <property type="match status" value="1"/>
</dbReference>
<keyword evidence="1" id="KW-0391">Immunity</keyword>
<evidence type="ECO:0000313" key="6">
    <source>
        <dbReference type="Proteomes" id="UP000824540"/>
    </source>
</evidence>
<keyword evidence="3" id="KW-1280">Immunoglobulin</keyword>
<accession>A0A8T2NAB0</accession>
<dbReference type="InterPro" id="IPR003599">
    <property type="entry name" value="Ig_sub"/>
</dbReference>
<sequence>MVVKPGQSLSISCKVSYSVSSYGTHWIRQPAGKALEWIGVIWGSGSTNYKDSLKNKFSISRDTSTNTVSLQGSSMQTGDTAVYYCARHSHEEEFMQTLSSSFYIYLSALREEGLLLETDWKALEWIGVIWGSGGTAYKDSLKNKFSISRDTSANTVSLQGSSLQTGDTAVYYCARDTQCSKVALEHEEEFMQTLSSSFYIYLSALREEGLLLETDCVESQTLTESEPAVKKPGESHKLTCTASGFSFSSYYMAWVRQAPGKGLEWVAEISSGGGGSTWYTQSVKGRFTISRDNSKNQLYLQMNSLRAEDTAVYFCARDSHDDIRLDQSPDQVKTPRDKVKLSCTVSGFDMTSYYMSWVRQKPGSGLEWIGRVNTGSGDEPDYAESPKGQFTLTEDVSSSTQYLEAQSLKAEDTAVYYCARDPQ</sequence>
<dbReference type="InterPro" id="IPR013106">
    <property type="entry name" value="Ig_V-set"/>
</dbReference>
<keyword evidence="6" id="KW-1185">Reference proteome</keyword>